<sequence length="86" mass="9039">MCENDENNQDGCQNISVRRLYITGCAQRENACEVAAHSSSRARGDAPPISGTAPMASSTATLPVAAAPTNLILTTVPYGDDNLEFP</sequence>
<dbReference type="AlphaFoldDB" id="A0A8H6Z6V5"/>
<protein>
    <submittedName>
        <fullName evidence="1">Uncharacterized protein</fullName>
    </submittedName>
</protein>
<reference evidence="1" key="1">
    <citation type="submission" date="2020-05" db="EMBL/GenBank/DDBJ databases">
        <title>Mycena genomes resolve the evolution of fungal bioluminescence.</title>
        <authorList>
            <person name="Tsai I.J."/>
        </authorList>
    </citation>
    <scope>NUCLEOTIDE SEQUENCE</scope>
    <source>
        <strain evidence="1">160909Yilan</strain>
    </source>
</reference>
<accession>A0A8H6Z6V5</accession>
<proteinExistence type="predicted"/>
<evidence type="ECO:0000313" key="2">
    <source>
        <dbReference type="Proteomes" id="UP000623467"/>
    </source>
</evidence>
<dbReference type="Proteomes" id="UP000623467">
    <property type="component" value="Unassembled WGS sequence"/>
</dbReference>
<dbReference type="EMBL" id="JACAZH010000003">
    <property type="protein sequence ID" value="KAF7373653.1"/>
    <property type="molecule type" value="Genomic_DNA"/>
</dbReference>
<comment type="caution">
    <text evidence="1">The sequence shown here is derived from an EMBL/GenBank/DDBJ whole genome shotgun (WGS) entry which is preliminary data.</text>
</comment>
<evidence type="ECO:0000313" key="1">
    <source>
        <dbReference type="EMBL" id="KAF7373653.1"/>
    </source>
</evidence>
<keyword evidence="2" id="KW-1185">Reference proteome</keyword>
<gene>
    <name evidence="1" type="ORF">MSAN_00576000</name>
</gene>
<name>A0A8H6Z6V5_9AGAR</name>
<organism evidence="1 2">
    <name type="scientific">Mycena sanguinolenta</name>
    <dbReference type="NCBI Taxonomy" id="230812"/>
    <lineage>
        <taxon>Eukaryota</taxon>
        <taxon>Fungi</taxon>
        <taxon>Dikarya</taxon>
        <taxon>Basidiomycota</taxon>
        <taxon>Agaricomycotina</taxon>
        <taxon>Agaricomycetes</taxon>
        <taxon>Agaricomycetidae</taxon>
        <taxon>Agaricales</taxon>
        <taxon>Marasmiineae</taxon>
        <taxon>Mycenaceae</taxon>
        <taxon>Mycena</taxon>
    </lineage>
</organism>